<evidence type="ECO:0000256" key="6">
    <source>
        <dbReference type="ARBA" id="ARBA00038046"/>
    </source>
</evidence>
<feature type="domain" description="SSD" evidence="8">
    <location>
        <begin position="335"/>
        <end position="464"/>
    </location>
</feature>
<dbReference type="Gene3D" id="1.20.1640.10">
    <property type="entry name" value="Multidrug efflux transporter AcrB transmembrane domain"/>
    <property type="match status" value="1"/>
</dbReference>
<name>A0A9W9Z4V6_9CNID</name>
<keyword evidence="4 7" id="KW-0472">Membrane</keyword>
<accession>A0A9W9Z4V6</accession>
<evidence type="ECO:0000256" key="1">
    <source>
        <dbReference type="ARBA" id="ARBA00004141"/>
    </source>
</evidence>
<evidence type="ECO:0000313" key="10">
    <source>
        <dbReference type="Proteomes" id="UP001163046"/>
    </source>
</evidence>
<dbReference type="PANTHER" id="PTHR45951">
    <property type="entry name" value="PROTEIN DISPATCHED-RELATED"/>
    <property type="match status" value="1"/>
</dbReference>
<dbReference type="InterPro" id="IPR000731">
    <property type="entry name" value="SSD"/>
</dbReference>
<feature type="transmembrane region" description="Helical" evidence="7">
    <location>
        <begin position="441"/>
        <end position="465"/>
    </location>
</feature>
<keyword evidence="2 7" id="KW-0812">Transmembrane</keyword>
<evidence type="ECO:0000256" key="3">
    <source>
        <dbReference type="ARBA" id="ARBA00022989"/>
    </source>
</evidence>
<dbReference type="OrthoDB" id="429851at2759"/>
<evidence type="ECO:0000256" key="2">
    <source>
        <dbReference type="ARBA" id="ARBA00022692"/>
    </source>
</evidence>
<comment type="subcellular location">
    <subcellularLocation>
        <location evidence="1">Membrane</location>
        <topology evidence="1">Multi-pass membrane protein</topology>
    </subcellularLocation>
</comment>
<evidence type="ECO:0000256" key="4">
    <source>
        <dbReference type="ARBA" id="ARBA00023136"/>
    </source>
</evidence>
<sequence length="520" mass="58759">MLFMLTMVQTIFKRFDSRRLNKKFCYEIKKVDIWGEGTNWHSVKRLTSTAFKPSSEDSVINLYIVWGLKNQDRSECHFTDFNCKGKTVLDRSFDLNPPPCQLSMLDFCKELKSLRSDKLEQLKIRRNAVTGEPDIRCFLQEMNTFLKDEAKKTKYPNDSDFSIPVNSQKMRNLMQYNPRLYNTSRLSQAYYRYFEVALGYWLTHGNTSYNSGDFVTYGLLLGGQVDSTFDLKRPNFQGGKYGNNLLYAAIKVHTTMTMGSLGYKKALVIHDAWEEFIDKKMNTMPESCNNAFQTTPETVLAWHWIKVQQVLVRSAVRGIITGLCLTLPLLIVMTTNWIVALICCLTISLITVGVVGIIPLAGWKLGILESLNLTLVVGLAVDYVVHLADGYVRSQKHSRGDKVRETLGHVGISVLSGACTTIGASIFMLFARILFFFQFGIFIFCTIGLSIFYALFFFTTVLALVGPEGNTGSILPLVRYVRDKLHNKKPTDVTCKNCDGRGFHAPTPPEISAVTPVNIS</sequence>
<gene>
    <name evidence="9" type="ORF">OS493_012982</name>
</gene>
<dbReference type="PROSITE" id="PS50156">
    <property type="entry name" value="SSD"/>
    <property type="match status" value="1"/>
</dbReference>
<dbReference type="PANTHER" id="PTHR45951:SF7">
    <property type="entry name" value="SSD DOMAIN-CONTAINING PROTEIN"/>
    <property type="match status" value="1"/>
</dbReference>
<protein>
    <recommendedName>
        <fullName evidence="8">SSD domain-containing protein</fullName>
    </recommendedName>
</protein>
<comment type="similarity">
    <text evidence="6">Belongs to the dispatched family.</text>
</comment>
<keyword evidence="5" id="KW-0325">Glycoprotein</keyword>
<feature type="transmembrane region" description="Helical" evidence="7">
    <location>
        <begin position="373"/>
        <end position="392"/>
    </location>
</feature>
<dbReference type="GO" id="GO:0022857">
    <property type="term" value="F:transmembrane transporter activity"/>
    <property type="evidence" value="ECO:0007669"/>
    <property type="project" value="TreeGrafter"/>
</dbReference>
<feature type="transmembrane region" description="Helical" evidence="7">
    <location>
        <begin position="315"/>
        <end position="332"/>
    </location>
</feature>
<keyword evidence="10" id="KW-1185">Reference proteome</keyword>
<evidence type="ECO:0000259" key="8">
    <source>
        <dbReference type="PROSITE" id="PS50156"/>
    </source>
</evidence>
<evidence type="ECO:0000256" key="5">
    <source>
        <dbReference type="ARBA" id="ARBA00023180"/>
    </source>
</evidence>
<dbReference type="Proteomes" id="UP001163046">
    <property type="component" value="Unassembled WGS sequence"/>
</dbReference>
<feature type="transmembrane region" description="Helical" evidence="7">
    <location>
        <begin position="339"/>
        <end position="361"/>
    </location>
</feature>
<organism evidence="9 10">
    <name type="scientific">Desmophyllum pertusum</name>
    <dbReference type="NCBI Taxonomy" id="174260"/>
    <lineage>
        <taxon>Eukaryota</taxon>
        <taxon>Metazoa</taxon>
        <taxon>Cnidaria</taxon>
        <taxon>Anthozoa</taxon>
        <taxon>Hexacorallia</taxon>
        <taxon>Scleractinia</taxon>
        <taxon>Caryophylliina</taxon>
        <taxon>Caryophylliidae</taxon>
        <taxon>Desmophyllum</taxon>
    </lineage>
</organism>
<evidence type="ECO:0000256" key="7">
    <source>
        <dbReference type="SAM" id="Phobius"/>
    </source>
</evidence>
<comment type="caution">
    <text evidence="9">The sequence shown here is derived from an EMBL/GenBank/DDBJ whole genome shotgun (WGS) entry which is preliminary data.</text>
</comment>
<keyword evidence="3 7" id="KW-1133">Transmembrane helix</keyword>
<dbReference type="GO" id="GO:0016020">
    <property type="term" value="C:membrane"/>
    <property type="evidence" value="ECO:0007669"/>
    <property type="project" value="UniProtKB-SubCell"/>
</dbReference>
<dbReference type="InterPro" id="IPR052081">
    <property type="entry name" value="Dispatched_Hh_regulator"/>
</dbReference>
<reference evidence="9" key="1">
    <citation type="submission" date="2023-01" db="EMBL/GenBank/DDBJ databases">
        <title>Genome assembly of the deep-sea coral Lophelia pertusa.</title>
        <authorList>
            <person name="Herrera S."/>
            <person name="Cordes E."/>
        </authorList>
    </citation>
    <scope>NUCLEOTIDE SEQUENCE</scope>
    <source>
        <strain evidence="9">USNM1676648</strain>
        <tissue evidence="9">Polyp</tissue>
    </source>
</reference>
<dbReference type="AlphaFoldDB" id="A0A9W9Z4V6"/>
<dbReference type="EMBL" id="MU826831">
    <property type="protein sequence ID" value="KAJ7373389.1"/>
    <property type="molecule type" value="Genomic_DNA"/>
</dbReference>
<evidence type="ECO:0000313" key="9">
    <source>
        <dbReference type="EMBL" id="KAJ7373389.1"/>
    </source>
</evidence>
<proteinExistence type="inferred from homology"/>
<feature type="transmembrane region" description="Helical" evidence="7">
    <location>
        <begin position="412"/>
        <end position="435"/>
    </location>
</feature>
<dbReference type="SUPFAM" id="SSF82866">
    <property type="entry name" value="Multidrug efflux transporter AcrB transmembrane domain"/>
    <property type="match status" value="1"/>
</dbReference>